<keyword evidence="9" id="KW-1185">Reference proteome</keyword>
<evidence type="ECO:0000256" key="1">
    <source>
        <dbReference type="ARBA" id="ARBA00007495"/>
    </source>
</evidence>
<dbReference type="InterPro" id="IPR044846">
    <property type="entry name" value="GH10"/>
</dbReference>
<dbReference type="InterPro" id="IPR017853">
    <property type="entry name" value="GH"/>
</dbReference>
<dbReference type="PRINTS" id="PR00134">
    <property type="entry name" value="GLHYDRLASE10"/>
</dbReference>
<evidence type="ECO:0000259" key="7">
    <source>
        <dbReference type="PROSITE" id="PS51760"/>
    </source>
</evidence>
<name>A0AAQ3Q099_9LILI</name>
<proteinExistence type="inferred from homology"/>
<dbReference type="PANTHER" id="PTHR31490">
    <property type="entry name" value="GLYCOSYL HYDROLASE"/>
    <property type="match status" value="1"/>
</dbReference>
<dbReference type="AlphaFoldDB" id="A0AAQ3Q099"/>
<evidence type="ECO:0000256" key="3">
    <source>
        <dbReference type="ARBA" id="ARBA00022737"/>
    </source>
</evidence>
<evidence type="ECO:0000313" key="9">
    <source>
        <dbReference type="Proteomes" id="UP001327560"/>
    </source>
</evidence>
<gene>
    <name evidence="8" type="ORF">Cni_G00378</name>
</gene>
<dbReference type="InterPro" id="IPR008979">
    <property type="entry name" value="Galactose-bd-like_sf"/>
</dbReference>
<feature type="domain" description="GH10" evidence="7">
    <location>
        <begin position="401"/>
        <end position="696"/>
    </location>
</feature>
<comment type="similarity">
    <text evidence="1">Belongs to the glycosyl hydrolase 10 (cellulase F) family.</text>
</comment>
<dbReference type="GO" id="GO:0031176">
    <property type="term" value="F:endo-1,4-beta-xylanase activity"/>
    <property type="evidence" value="ECO:0007669"/>
    <property type="project" value="UniProtKB-ARBA"/>
</dbReference>
<sequence length="753" mass="82843">MADSGSSSLNACDLHLKVSNMSLKDEDNVILNPSFDDGLNNWSARGCKLALHDSTSDGTMAPPLDGKRYFASATERTQTWNGIQQEITGRVQRKLVYEVTAVVRVSGNAAVATSTTAQVNAALYIQGAGGRNQTIGIAKLQASDKDWVQLQGKFLINGVPSKAFVFIDGPPAGTDLLLSSLVVKHAEKSPPPPPPDFTDVLYGVNIIQNGNLVDGADGLNGWFALGSCKLSVSNNGAPRVLPPMAKDSLGSTHEPFNGRYIIVANRTQTWNGAAQTITDKVKLHVTYQVSAWVRVGAQRKGTQNIGISLTVDGQWISGGKVEAIDGRWYEVGGSFRVEKLPSSVTVSVQGPSPGVDLMVAGLQMFPVDRKARLKHLKNLADKVRKRDVVMKISSSNVSIPSGSAVRIRQTKNSFPLGTCISREEIDNEDFVDFFVKNFNWAVFENELKWYSTEPQQGNLNYTAADELLALCKKNGIEVRGHCIFWEVENNVQSWVKSLNKNDLSTAVDNRINGLLTRYKDQFRHYDVNNEMLHGSFYRDRLGQDIRAHMFKTANQLDQSATLFVNDYNVEGTGDTRASPESYIKQILGLQEQGAPVGGIGLQGHISIPVGPILSSALDKLAVLGLPVWFTEADVVAGNEYVRADDLETMLREAFAHPAVEGLVLWGFWEMSMWRGNAHLVNAEGDVNEAGRRFLELKQEWLSLARRHQGEFKFRGFHGDYSVDIITPEKKMLSQVFSVAKGESPLVVEINFEQ</sequence>
<dbReference type="Gene3D" id="3.20.20.80">
    <property type="entry name" value="Glycosidases"/>
    <property type="match status" value="1"/>
</dbReference>
<dbReference type="FunFam" id="3.20.20.80:FF:000104">
    <property type="entry name" value="Endo-1,4-beta-xylanase A"/>
    <property type="match status" value="1"/>
</dbReference>
<evidence type="ECO:0000256" key="2">
    <source>
        <dbReference type="ARBA" id="ARBA00022651"/>
    </source>
</evidence>
<organism evidence="8 9">
    <name type="scientific">Canna indica</name>
    <name type="common">Indian-shot</name>
    <dbReference type="NCBI Taxonomy" id="4628"/>
    <lineage>
        <taxon>Eukaryota</taxon>
        <taxon>Viridiplantae</taxon>
        <taxon>Streptophyta</taxon>
        <taxon>Embryophyta</taxon>
        <taxon>Tracheophyta</taxon>
        <taxon>Spermatophyta</taxon>
        <taxon>Magnoliopsida</taxon>
        <taxon>Liliopsida</taxon>
        <taxon>Zingiberales</taxon>
        <taxon>Cannaceae</taxon>
        <taxon>Canna</taxon>
    </lineage>
</organism>
<dbReference type="SUPFAM" id="SSF51445">
    <property type="entry name" value="(Trans)glycosidases"/>
    <property type="match status" value="1"/>
</dbReference>
<keyword evidence="3" id="KW-0677">Repeat</keyword>
<evidence type="ECO:0000256" key="4">
    <source>
        <dbReference type="ARBA" id="ARBA00022801"/>
    </source>
</evidence>
<evidence type="ECO:0000256" key="5">
    <source>
        <dbReference type="ARBA" id="ARBA00023277"/>
    </source>
</evidence>
<dbReference type="SMART" id="SM00633">
    <property type="entry name" value="Glyco_10"/>
    <property type="match status" value="1"/>
</dbReference>
<keyword evidence="2" id="KW-0858">Xylan degradation</keyword>
<reference evidence="8 9" key="1">
    <citation type="submission" date="2023-10" db="EMBL/GenBank/DDBJ databases">
        <title>Chromosome-scale genome assembly provides insights into flower coloration mechanisms of Canna indica.</title>
        <authorList>
            <person name="Li C."/>
        </authorList>
    </citation>
    <scope>NUCLEOTIDE SEQUENCE [LARGE SCALE GENOMIC DNA]</scope>
    <source>
        <tissue evidence="8">Flower</tissue>
    </source>
</reference>
<protein>
    <recommendedName>
        <fullName evidence="7">GH10 domain-containing protein</fullName>
    </recommendedName>
</protein>
<evidence type="ECO:0000313" key="8">
    <source>
        <dbReference type="EMBL" id="WOK91687.1"/>
    </source>
</evidence>
<accession>A0AAQ3Q099</accession>
<evidence type="ECO:0000256" key="6">
    <source>
        <dbReference type="ARBA" id="ARBA00023326"/>
    </source>
</evidence>
<dbReference type="Pfam" id="PF02018">
    <property type="entry name" value="CBM_4_9"/>
    <property type="match status" value="2"/>
</dbReference>
<dbReference type="Gene3D" id="2.60.120.260">
    <property type="entry name" value="Galactose-binding domain-like"/>
    <property type="match status" value="2"/>
</dbReference>
<dbReference type="InterPro" id="IPR001000">
    <property type="entry name" value="GH10_dom"/>
</dbReference>
<dbReference type="PANTHER" id="PTHR31490:SF87">
    <property type="entry name" value="PUTATIVE, EXPRESSED-RELATED"/>
    <property type="match status" value="1"/>
</dbReference>
<dbReference type="GO" id="GO:0045493">
    <property type="term" value="P:xylan catabolic process"/>
    <property type="evidence" value="ECO:0007669"/>
    <property type="project" value="UniProtKB-KW"/>
</dbReference>
<dbReference type="Proteomes" id="UP001327560">
    <property type="component" value="Chromosome 1"/>
</dbReference>
<keyword evidence="5" id="KW-0119">Carbohydrate metabolism</keyword>
<dbReference type="SUPFAM" id="SSF49785">
    <property type="entry name" value="Galactose-binding domain-like"/>
    <property type="match status" value="2"/>
</dbReference>
<dbReference type="EMBL" id="CP136890">
    <property type="protein sequence ID" value="WOK91687.1"/>
    <property type="molecule type" value="Genomic_DNA"/>
</dbReference>
<dbReference type="Pfam" id="PF00331">
    <property type="entry name" value="Glyco_hydro_10"/>
    <property type="match status" value="1"/>
</dbReference>
<dbReference type="PROSITE" id="PS51760">
    <property type="entry name" value="GH10_2"/>
    <property type="match status" value="1"/>
</dbReference>
<dbReference type="InterPro" id="IPR003305">
    <property type="entry name" value="CenC_carb-bd"/>
</dbReference>
<keyword evidence="6" id="KW-0624">Polysaccharide degradation</keyword>
<keyword evidence="4" id="KW-0378">Hydrolase</keyword>